<organism evidence="1">
    <name type="scientific">bioreactor metagenome</name>
    <dbReference type="NCBI Taxonomy" id="1076179"/>
    <lineage>
        <taxon>unclassified sequences</taxon>
        <taxon>metagenomes</taxon>
        <taxon>ecological metagenomes</taxon>
    </lineage>
</organism>
<dbReference type="AlphaFoldDB" id="A0A644WS31"/>
<reference evidence="1" key="1">
    <citation type="submission" date="2019-08" db="EMBL/GenBank/DDBJ databases">
        <authorList>
            <person name="Kucharzyk K."/>
            <person name="Murdoch R.W."/>
            <person name="Higgins S."/>
            <person name="Loffler F."/>
        </authorList>
    </citation>
    <scope>NUCLEOTIDE SEQUENCE</scope>
</reference>
<protein>
    <submittedName>
        <fullName evidence="1">Uncharacterized protein</fullName>
    </submittedName>
</protein>
<evidence type="ECO:0000313" key="1">
    <source>
        <dbReference type="EMBL" id="MPM06321.1"/>
    </source>
</evidence>
<dbReference type="EMBL" id="VSSQ01001219">
    <property type="protein sequence ID" value="MPM06321.1"/>
    <property type="molecule type" value="Genomic_DNA"/>
</dbReference>
<gene>
    <name evidence="1" type="ORF">SDC9_52620</name>
</gene>
<sequence length="86" mass="10335">MVFDYFKSRELFETKPDEVCYIPENNEGDIEDRYTRNDIVEMCDGDELKADIVFDLLSWEYPGCILDQWDEEDDEALEELRRERNG</sequence>
<accession>A0A644WS31</accession>
<name>A0A644WS31_9ZZZZ</name>
<comment type="caution">
    <text evidence="1">The sequence shown here is derived from an EMBL/GenBank/DDBJ whole genome shotgun (WGS) entry which is preliminary data.</text>
</comment>
<proteinExistence type="predicted"/>